<evidence type="ECO:0000256" key="7">
    <source>
        <dbReference type="ARBA" id="ARBA00022679"/>
    </source>
</evidence>
<evidence type="ECO:0000256" key="6">
    <source>
        <dbReference type="ARBA" id="ARBA00012839"/>
    </source>
</evidence>
<evidence type="ECO:0000256" key="9">
    <source>
        <dbReference type="ARBA" id="ARBA00022737"/>
    </source>
</evidence>
<dbReference type="Gene3D" id="1.25.40.10">
    <property type="entry name" value="Tetratricopeptide repeat domain"/>
    <property type="match status" value="3"/>
</dbReference>
<feature type="chain" id="PRO_5012303166" description="dolichyl-phosphate-mannose--protein mannosyltransferase" evidence="18">
    <location>
        <begin position="29"/>
        <end position="726"/>
    </location>
</feature>
<evidence type="ECO:0000256" key="5">
    <source>
        <dbReference type="ARBA" id="ARBA00007882"/>
    </source>
</evidence>
<comment type="catalytic activity">
    <reaction evidence="14">
        <text>a di-trans,poly-cis-dolichyl beta-D-mannosyl phosphate + L-threonyl-[protein] = 3-O-(alpha-D-mannosyl)-L-threonyl-[protein] + a di-trans,poly-cis-dolichyl phosphate + H(+)</text>
        <dbReference type="Rhea" id="RHEA:53396"/>
        <dbReference type="Rhea" id="RHEA-COMP:11060"/>
        <dbReference type="Rhea" id="RHEA-COMP:13547"/>
        <dbReference type="Rhea" id="RHEA-COMP:19498"/>
        <dbReference type="Rhea" id="RHEA-COMP:19501"/>
        <dbReference type="ChEBI" id="CHEBI:15378"/>
        <dbReference type="ChEBI" id="CHEBI:30013"/>
        <dbReference type="ChEBI" id="CHEBI:57683"/>
        <dbReference type="ChEBI" id="CHEBI:58211"/>
        <dbReference type="ChEBI" id="CHEBI:137323"/>
        <dbReference type="EC" id="2.4.1.109"/>
    </reaction>
</comment>
<dbReference type="GO" id="GO:0004169">
    <property type="term" value="F:dolichyl-phosphate-mannose-protein mannosyltransferase activity"/>
    <property type="evidence" value="ECO:0007669"/>
    <property type="project" value="UniProtKB-EC"/>
</dbReference>
<evidence type="ECO:0000259" key="19">
    <source>
        <dbReference type="Pfam" id="PF08409"/>
    </source>
</evidence>
<evidence type="ECO:0000256" key="3">
    <source>
        <dbReference type="ARBA" id="ARBA00004240"/>
    </source>
</evidence>
<dbReference type="UniPathway" id="UPA00378"/>
<feature type="repeat" description="TPR" evidence="16">
    <location>
        <begin position="558"/>
        <end position="591"/>
    </location>
</feature>
<evidence type="ECO:0000256" key="8">
    <source>
        <dbReference type="ARBA" id="ARBA00022692"/>
    </source>
</evidence>
<dbReference type="EMBL" id="MNPL01014030">
    <property type="protein sequence ID" value="OQR71624.1"/>
    <property type="molecule type" value="Genomic_DNA"/>
</dbReference>
<dbReference type="PROSITE" id="PS50005">
    <property type="entry name" value="TPR"/>
    <property type="match status" value="4"/>
</dbReference>
<evidence type="ECO:0000256" key="11">
    <source>
        <dbReference type="ARBA" id="ARBA00022824"/>
    </source>
</evidence>
<comment type="function">
    <text evidence="1">Transfers mannosyl residues to the hydroxyl group of serine or threonine residues.</text>
</comment>
<dbReference type="PANTHER" id="PTHR44227:SF3">
    <property type="entry name" value="PROTEIN O-MANNOSYL-TRANSFERASE TMTC4"/>
    <property type="match status" value="1"/>
</dbReference>
<feature type="repeat" description="TPR" evidence="16">
    <location>
        <begin position="675"/>
        <end position="708"/>
    </location>
</feature>
<comment type="pathway">
    <text evidence="4">Protein modification; protein glycosylation.</text>
</comment>
<comment type="similarity">
    <text evidence="5">Belongs to the TMTC family.</text>
</comment>
<dbReference type="Proteomes" id="UP000192247">
    <property type="component" value="Unassembled WGS sequence"/>
</dbReference>
<feature type="transmembrane region" description="Helical" evidence="17">
    <location>
        <begin position="389"/>
        <end position="405"/>
    </location>
</feature>
<keyword evidence="8 17" id="KW-0812">Transmembrane</keyword>
<evidence type="ECO:0000256" key="16">
    <source>
        <dbReference type="PROSITE-ProRule" id="PRU00339"/>
    </source>
</evidence>
<dbReference type="AlphaFoldDB" id="A0A1V9XDL5"/>
<dbReference type="SUPFAM" id="SSF48452">
    <property type="entry name" value="TPR-like"/>
    <property type="match status" value="1"/>
</dbReference>
<feature type="repeat" description="TPR" evidence="16">
    <location>
        <begin position="641"/>
        <end position="674"/>
    </location>
</feature>
<gene>
    <name evidence="20" type="ORF">BIW11_10888</name>
</gene>
<evidence type="ECO:0000256" key="13">
    <source>
        <dbReference type="ARBA" id="ARBA00023136"/>
    </source>
</evidence>
<evidence type="ECO:0000256" key="17">
    <source>
        <dbReference type="SAM" id="Phobius"/>
    </source>
</evidence>
<dbReference type="InterPro" id="IPR019734">
    <property type="entry name" value="TPR_rpt"/>
</dbReference>
<feature type="domain" description="DUF1736" evidence="19">
    <location>
        <begin position="270"/>
        <end position="342"/>
    </location>
</feature>
<reference evidence="20 21" key="1">
    <citation type="journal article" date="2017" name="Gigascience">
        <title>Draft genome of the honey bee ectoparasitic mite, Tropilaelaps mercedesae, is shaped by the parasitic life history.</title>
        <authorList>
            <person name="Dong X."/>
            <person name="Armstrong S.D."/>
            <person name="Xia D."/>
            <person name="Makepeace B.L."/>
            <person name="Darby A.C."/>
            <person name="Kadowaki T."/>
        </authorList>
    </citation>
    <scope>NUCLEOTIDE SEQUENCE [LARGE SCALE GENOMIC DNA]</scope>
    <source>
        <strain evidence="20">Wuxi-XJTLU</strain>
    </source>
</reference>
<dbReference type="InParanoid" id="A0A1V9XDL5"/>
<comment type="subcellular location">
    <subcellularLocation>
        <location evidence="3">Endoplasmic reticulum</location>
    </subcellularLocation>
    <subcellularLocation>
        <location evidence="2">Membrane</location>
        <topology evidence="2">Multi-pass membrane protein</topology>
    </subcellularLocation>
</comment>
<dbReference type="OrthoDB" id="19588at2759"/>
<sequence>MLFLPLNIQPPLLLLPLAALSNINCLQGEFVFDDSEAVVNNPDVVASESSGDQWSDWSDLLRDDFWGTPLHKESSHGSFRPIITTIFRLMWQAGLVQASWFRLLNLVIHCAVTLNVYSVLLTTLRLPYNPLEKHARHVAFLAAALFAVHPIHTESLCSAVGLADLLSGLFFIRGMGVYLRWVAEPQDKTLPLKLVAYATMAMFSKEPGVTLLGVCGAYELLVVCDILPHHAVTKYKGFINSFKKSSLMRFGFCAASGVVLMFIRCLIANFKAPTFLPMDNPASFLESPVHRWINYQYIYTLDLLLLFYPQWLCFDWSMGCVPLIRSALDPRLLSVAGLWGMLATLIRVVSTDDPPRRWFCVAISLLVIPFLPSTNLFCRVGFVIAERNLYLPSIGFCLLIAIVMLQCHQNLAQYRKLQRFCLTVLILLLAGRSLRRSRDWRDEHSLFHAGLNVCPLNAKVHYNIAKVAEDRESAIASYRRALELNPRYEQAMNNLANILKDSNHLQEAKMLLERAVEIRPSFAAAWMNLGIVEAALKNYARAESSYRTAIHHRNNQYPHCYFNLGNLYLEMQDHVRALTAYRAAVAQSPSHALSWNNMIILLDSLGRLPEAEKAAREALKRVVPATTNRPHKGTARTDSVAELEFHLANALGKMERFHEAEEHFKKAILLRPGHASYHSNLGVLYHRWGRTGDAYREYNHALQLDYTNTAVRDNLAKLERARRKRR</sequence>
<evidence type="ECO:0000256" key="14">
    <source>
        <dbReference type="ARBA" id="ARBA00045085"/>
    </source>
</evidence>
<keyword evidence="10 16" id="KW-0802">TPR repeat</keyword>
<dbReference type="InterPro" id="IPR011990">
    <property type="entry name" value="TPR-like_helical_dom_sf"/>
</dbReference>
<feature type="transmembrane region" description="Helical" evidence="17">
    <location>
        <begin position="250"/>
        <end position="272"/>
    </location>
</feature>
<dbReference type="GO" id="GO:0016020">
    <property type="term" value="C:membrane"/>
    <property type="evidence" value="ECO:0007669"/>
    <property type="project" value="UniProtKB-SubCell"/>
</dbReference>
<evidence type="ECO:0000256" key="15">
    <source>
        <dbReference type="ARBA" id="ARBA00045102"/>
    </source>
</evidence>
<dbReference type="GO" id="GO:0005783">
    <property type="term" value="C:endoplasmic reticulum"/>
    <property type="evidence" value="ECO:0007669"/>
    <property type="project" value="UniProtKB-SubCell"/>
</dbReference>
<evidence type="ECO:0000313" key="20">
    <source>
        <dbReference type="EMBL" id="OQR71624.1"/>
    </source>
</evidence>
<evidence type="ECO:0000256" key="1">
    <source>
        <dbReference type="ARBA" id="ARBA00003582"/>
    </source>
</evidence>
<keyword evidence="11" id="KW-0256">Endoplasmic reticulum</keyword>
<organism evidence="20 21">
    <name type="scientific">Tropilaelaps mercedesae</name>
    <dbReference type="NCBI Taxonomy" id="418985"/>
    <lineage>
        <taxon>Eukaryota</taxon>
        <taxon>Metazoa</taxon>
        <taxon>Ecdysozoa</taxon>
        <taxon>Arthropoda</taxon>
        <taxon>Chelicerata</taxon>
        <taxon>Arachnida</taxon>
        <taxon>Acari</taxon>
        <taxon>Parasitiformes</taxon>
        <taxon>Mesostigmata</taxon>
        <taxon>Gamasina</taxon>
        <taxon>Dermanyssoidea</taxon>
        <taxon>Laelapidae</taxon>
        <taxon>Tropilaelaps</taxon>
    </lineage>
</organism>
<evidence type="ECO:0000256" key="10">
    <source>
        <dbReference type="ARBA" id="ARBA00022803"/>
    </source>
</evidence>
<evidence type="ECO:0000256" key="2">
    <source>
        <dbReference type="ARBA" id="ARBA00004141"/>
    </source>
</evidence>
<evidence type="ECO:0000256" key="4">
    <source>
        <dbReference type="ARBA" id="ARBA00004922"/>
    </source>
</evidence>
<keyword evidence="18" id="KW-0732">Signal</keyword>
<comment type="catalytic activity">
    <reaction evidence="15">
        <text>a di-trans,poly-cis-dolichyl beta-D-mannosyl phosphate + L-seryl-[protein] = 3-O-(alpha-D-mannosyl)-L-seryl-[protein] + a di-trans,poly-cis-dolichyl phosphate + H(+)</text>
        <dbReference type="Rhea" id="RHEA:17377"/>
        <dbReference type="Rhea" id="RHEA-COMP:9863"/>
        <dbReference type="Rhea" id="RHEA-COMP:13546"/>
        <dbReference type="Rhea" id="RHEA-COMP:19498"/>
        <dbReference type="Rhea" id="RHEA-COMP:19501"/>
        <dbReference type="ChEBI" id="CHEBI:15378"/>
        <dbReference type="ChEBI" id="CHEBI:29999"/>
        <dbReference type="ChEBI" id="CHEBI:57683"/>
        <dbReference type="ChEBI" id="CHEBI:58211"/>
        <dbReference type="ChEBI" id="CHEBI:137321"/>
        <dbReference type="EC" id="2.4.1.109"/>
    </reaction>
</comment>
<dbReference type="InterPro" id="IPR052346">
    <property type="entry name" value="O-mannosyl-transferase_TMTC"/>
</dbReference>
<keyword evidence="13 17" id="KW-0472">Membrane</keyword>
<keyword evidence="9" id="KW-0677">Repeat</keyword>
<dbReference type="Pfam" id="PF13432">
    <property type="entry name" value="TPR_16"/>
    <property type="match status" value="3"/>
</dbReference>
<feature type="transmembrane region" description="Helical" evidence="17">
    <location>
        <begin position="332"/>
        <end position="350"/>
    </location>
</feature>
<dbReference type="PANTHER" id="PTHR44227">
    <property type="match status" value="1"/>
</dbReference>
<accession>A0A1V9XDL5</accession>
<proteinExistence type="inferred from homology"/>
<keyword evidence="21" id="KW-1185">Reference proteome</keyword>
<evidence type="ECO:0000256" key="18">
    <source>
        <dbReference type="SAM" id="SignalP"/>
    </source>
</evidence>
<feature type="repeat" description="TPR" evidence="16">
    <location>
        <begin position="489"/>
        <end position="522"/>
    </location>
</feature>
<feature type="signal peptide" evidence="18">
    <location>
        <begin position="1"/>
        <end position="28"/>
    </location>
</feature>
<dbReference type="GO" id="GO:0030968">
    <property type="term" value="P:endoplasmic reticulum unfolded protein response"/>
    <property type="evidence" value="ECO:0007669"/>
    <property type="project" value="TreeGrafter"/>
</dbReference>
<dbReference type="EC" id="2.4.1.109" evidence="6"/>
<dbReference type="Pfam" id="PF13181">
    <property type="entry name" value="TPR_8"/>
    <property type="match status" value="1"/>
</dbReference>
<feature type="transmembrane region" description="Helical" evidence="17">
    <location>
        <begin position="356"/>
        <end position="377"/>
    </location>
</feature>
<dbReference type="FunCoup" id="A0A1V9XDL5">
    <property type="interactions" value="1"/>
</dbReference>
<dbReference type="STRING" id="418985.A0A1V9XDL5"/>
<comment type="caution">
    <text evidence="20">The sequence shown here is derived from an EMBL/GenBank/DDBJ whole genome shotgun (WGS) entry which is preliminary data.</text>
</comment>
<name>A0A1V9XDL5_9ACAR</name>
<evidence type="ECO:0000256" key="12">
    <source>
        <dbReference type="ARBA" id="ARBA00022989"/>
    </source>
</evidence>
<dbReference type="InterPro" id="IPR013618">
    <property type="entry name" value="TMTC_DUF1736"/>
</dbReference>
<protein>
    <recommendedName>
        <fullName evidence="6">dolichyl-phosphate-mannose--protein mannosyltransferase</fullName>
        <ecNumber evidence="6">2.4.1.109</ecNumber>
    </recommendedName>
</protein>
<evidence type="ECO:0000313" key="21">
    <source>
        <dbReference type="Proteomes" id="UP000192247"/>
    </source>
</evidence>
<dbReference type="Pfam" id="PF08409">
    <property type="entry name" value="TMTC_DUF1736"/>
    <property type="match status" value="1"/>
</dbReference>
<dbReference type="SMART" id="SM00028">
    <property type="entry name" value="TPR"/>
    <property type="match status" value="7"/>
</dbReference>
<keyword evidence="12 17" id="KW-1133">Transmembrane helix</keyword>
<keyword evidence="7" id="KW-0808">Transferase</keyword>